<proteinExistence type="predicted"/>
<reference evidence="3 4" key="1">
    <citation type="submission" date="2017-09" db="EMBL/GenBank/DDBJ databases">
        <title>Large-scale bioinformatics analysis of Bacillus genomes uncovers conserved roles of natural products in bacterial physiology.</title>
        <authorList>
            <consortium name="Agbiome Team Llc"/>
            <person name="Bleich R.M."/>
            <person name="Grubbs K.J."/>
            <person name="Santa Maria K.C."/>
            <person name="Allen S.E."/>
            <person name="Farag S."/>
            <person name="Shank E.A."/>
            <person name="Bowers A."/>
        </authorList>
    </citation>
    <scope>NUCLEOTIDE SEQUENCE [LARGE SCALE GENOMIC DNA]</scope>
    <source>
        <strain evidence="2 4">AFS030179</strain>
        <strain evidence="1 3">AFS094940</strain>
    </source>
</reference>
<dbReference type="Proteomes" id="UP000223445">
    <property type="component" value="Unassembled WGS sequence"/>
</dbReference>
<dbReference type="EMBL" id="NVMD01000002">
    <property type="protein sequence ID" value="PED16369.1"/>
    <property type="molecule type" value="Genomic_DNA"/>
</dbReference>
<comment type="caution">
    <text evidence="1">The sequence shown here is derived from an EMBL/GenBank/DDBJ whole genome shotgun (WGS) entry which is preliminary data.</text>
</comment>
<gene>
    <name evidence="2" type="ORF">COE48_04990</name>
    <name evidence="1" type="ORF">CON01_00535</name>
</gene>
<evidence type="ECO:0000313" key="4">
    <source>
        <dbReference type="Proteomes" id="UP000223445"/>
    </source>
</evidence>
<name>A0A9X6U4N9_BACTU</name>
<dbReference type="AlphaFoldDB" id="A0A9X6U4N9"/>
<sequence>MVKKQQKKETLKKPTLKAIENNLLTVAENKMIEMLESKKYKEVDEFYTMEAAFVSTKTGESRASHAKMDKTQTEVVELDRIKTKGEFYGCKISYTVVKKRQKTPTIITLLVAFKTDDMELLDEPIEQVEEQLTMF</sequence>
<protein>
    <submittedName>
        <fullName evidence="1">Uncharacterized protein</fullName>
    </submittedName>
</protein>
<evidence type="ECO:0000313" key="1">
    <source>
        <dbReference type="EMBL" id="PED16369.1"/>
    </source>
</evidence>
<evidence type="ECO:0000313" key="2">
    <source>
        <dbReference type="EMBL" id="PGZ04940.1"/>
    </source>
</evidence>
<organism evidence="1 3">
    <name type="scientific">Bacillus thuringiensis</name>
    <dbReference type="NCBI Taxonomy" id="1428"/>
    <lineage>
        <taxon>Bacteria</taxon>
        <taxon>Bacillati</taxon>
        <taxon>Bacillota</taxon>
        <taxon>Bacilli</taxon>
        <taxon>Bacillales</taxon>
        <taxon>Bacillaceae</taxon>
        <taxon>Bacillus</taxon>
        <taxon>Bacillus cereus group</taxon>
    </lineage>
</organism>
<dbReference type="EMBL" id="NUPM01000005">
    <property type="protein sequence ID" value="PGZ04940.1"/>
    <property type="molecule type" value="Genomic_DNA"/>
</dbReference>
<accession>A0A9X6U4N9</accession>
<dbReference type="RefSeq" id="WP_097876977.1">
    <property type="nucleotide sequence ID" value="NZ_JAUORE010000003.1"/>
</dbReference>
<evidence type="ECO:0000313" key="3">
    <source>
        <dbReference type="Proteomes" id="UP000220127"/>
    </source>
</evidence>
<dbReference type="Proteomes" id="UP000220127">
    <property type="component" value="Unassembled WGS sequence"/>
</dbReference>